<evidence type="ECO:0000259" key="1">
    <source>
        <dbReference type="PROSITE" id="PS51186"/>
    </source>
</evidence>
<gene>
    <name evidence="2" type="ORF">EJ104_03825</name>
</gene>
<dbReference type="EMBL" id="RXPE01000005">
    <property type="protein sequence ID" value="RTR28985.1"/>
    <property type="molecule type" value="Genomic_DNA"/>
</dbReference>
<evidence type="ECO:0000313" key="3">
    <source>
        <dbReference type="Proteomes" id="UP000277766"/>
    </source>
</evidence>
<dbReference type="Pfam" id="PF13508">
    <property type="entry name" value="Acetyltransf_7"/>
    <property type="match status" value="1"/>
</dbReference>
<protein>
    <submittedName>
        <fullName evidence="2">GNAT family N-acetyltransferase</fullName>
    </submittedName>
</protein>
<dbReference type="AlphaFoldDB" id="A0A3S0KKY8"/>
<reference evidence="2 3" key="1">
    <citation type="submission" date="2018-12" db="EMBL/GenBank/DDBJ databases">
        <title>Deinococcus radiophilus ATCC 27603 genome sequencing and assembly.</title>
        <authorList>
            <person name="Maclea K.S."/>
            <person name="Maynard C.R."/>
        </authorList>
    </citation>
    <scope>NUCLEOTIDE SEQUENCE [LARGE SCALE GENOMIC DNA]</scope>
    <source>
        <strain evidence="2 3">ATCC 27603</strain>
    </source>
</reference>
<comment type="caution">
    <text evidence="2">The sequence shown here is derived from an EMBL/GenBank/DDBJ whole genome shotgun (WGS) entry which is preliminary data.</text>
</comment>
<dbReference type="InterPro" id="IPR016181">
    <property type="entry name" value="Acyl_CoA_acyltransferase"/>
</dbReference>
<dbReference type="GO" id="GO:0016747">
    <property type="term" value="F:acyltransferase activity, transferring groups other than amino-acyl groups"/>
    <property type="evidence" value="ECO:0007669"/>
    <property type="project" value="InterPro"/>
</dbReference>
<organism evidence="2 3">
    <name type="scientific">Deinococcus radiophilus</name>
    <dbReference type="NCBI Taxonomy" id="32062"/>
    <lineage>
        <taxon>Bacteria</taxon>
        <taxon>Thermotogati</taxon>
        <taxon>Deinococcota</taxon>
        <taxon>Deinococci</taxon>
        <taxon>Deinococcales</taxon>
        <taxon>Deinococcaceae</taxon>
        <taxon>Deinococcus</taxon>
    </lineage>
</organism>
<keyword evidence="2" id="KW-0808">Transferase</keyword>
<name>A0A3S0KKY8_9DEIO</name>
<dbReference type="PROSITE" id="PS51186">
    <property type="entry name" value="GNAT"/>
    <property type="match status" value="1"/>
</dbReference>
<dbReference type="Gene3D" id="3.40.630.30">
    <property type="match status" value="1"/>
</dbReference>
<feature type="domain" description="N-acetyltransferase" evidence="1">
    <location>
        <begin position="4"/>
        <end position="153"/>
    </location>
</feature>
<dbReference type="CDD" id="cd04301">
    <property type="entry name" value="NAT_SF"/>
    <property type="match status" value="1"/>
</dbReference>
<proteinExistence type="predicted"/>
<dbReference type="SUPFAM" id="SSF55729">
    <property type="entry name" value="Acyl-CoA N-acyltransferases (Nat)"/>
    <property type="match status" value="1"/>
</dbReference>
<dbReference type="RefSeq" id="WP_126351440.1">
    <property type="nucleotide sequence ID" value="NZ_CP086380.1"/>
</dbReference>
<accession>A0A3S0KKY8</accession>
<keyword evidence="3" id="KW-1185">Reference proteome</keyword>
<dbReference type="OrthoDB" id="9805924at2"/>
<dbReference type="InterPro" id="IPR000182">
    <property type="entry name" value="GNAT_dom"/>
</dbReference>
<evidence type="ECO:0000313" key="2">
    <source>
        <dbReference type="EMBL" id="RTR28985.1"/>
    </source>
</evidence>
<dbReference type="Proteomes" id="UP000277766">
    <property type="component" value="Unassembled WGS sequence"/>
</dbReference>
<sequence>MSVMVIAPDQAALALPALRVIRPQARPTASARALATFLTVAGRSGYRLIGSFDRYQGTSAEALAVLGYRIVPTLAVGRVLEVTELAVLPEARGEGHRAALLRWAQTEAARQGCEVIQLELGLLSDSLDDTDLYRSLGWELSGKYYAKELRPAC</sequence>